<sequence length="161" mass="18402">MAPNYGRHGAKQFICGKPIRYGFKLLNDIKNKGYDATGTLRANRLNQCPLERVDNKKKIKRGSMDHILNPHENMILLSWNDNSVVTLGSTKHGITPLKNVQRFSQSERRHIQVPCPVAVIQYNKHMGGTDRTDQNIANYRQHPHKVMVVAIVYVLSKHIHT</sequence>
<evidence type="ECO:0000313" key="3">
    <source>
        <dbReference type="Proteomes" id="UP000735302"/>
    </source>
</evidence>
<evidence type="ECO:0000313" key="2">
    <source>
        <dbReference type="EMBL" id="GFN78996.1"/>
    </source>
</evidence>
<dbReference type="Pfam" id="PF13843">
    <property type="entry name" value="DDE_Tnp_1_7"/>
    <property type="match status" value="1"/>
</dbReference>
<protein>
    <submittedName>
        <fullName evidence="2">PiggyBac transposable element-derived protein 3</fullName>
    </submittedName>
</protein>
<comment type="caution">
    <text evidence="2">The sequence shown here is derived from an EMBL/GenBank/DDBJ whole genome shotgun (WGS) entry which is preliminary data.</text>
</comment>
<proteinExistence type="predicted"/>
<dbReference type="GO" id="GO:0043565">
    <property type="term" value="F:sequence-specific DNA binding"/>
    <property type="evidence" value="ECO:0007669"/>
    <property type="project" value="TreeGrafter"/>
</dbReference>
<dbReference type="AlphaFoldDB" id="A0AAV3YA67"/>
<evidence type="ECO:0000259" key="1">
    <source>
        <dbReference type="Pfam" id="PF13843"/>
    </source>
</evidence>
<name>A0AAV3YA67_9GAST</name>
<dbReference type="InterPro" id="IPR029526">
    <property type="entry name" value="PGBD"/>
</dbReference>
<feature type="domain" description="PiggyBac transposable element-derived protein" evidence="1">
    <location>
        <begin position="24"/>
        <end position="142"/>
    </location>
</feature>
<dbReference type="PANTHER" id="PTHR47055">
    <property type="entry name" value="DDE_TNP_1_7 DOMAIN-CONTAINING PROTEIN"/>
    <property type="match status" value="1"/>
</dbReference>
<organism evidence="2 3">
    <name type="scientific">Plakobranchus ocellatus</name>
    <dbReference type="NCBI Taxonomy" id="259542"/>
    <lineage>
        <taxon>Eukaryota</taxon>
        <taxon>Metazoa</taxon>
        <taxon>Spiralia</taxon>
        <taxon>Lophotrochozoa</taxon>
        <taxon>Mollusca</taxon>
        <taxon>Gastropoda</taxon>
        <taxon>Heterobranchia</taxon>
        <taxon>Euthyneura</taxon>
        <taxon>Panpulmonata</taxon>
        <taxon>Sacoglossa</taxon>
        <taxon>Placobranchoidea</taxon>
        <taxon>Plakobranchidae</taxon>
        <taxon>Plakobranchus</taxon>
    </lineage>
</organism>
<accession>A0AAV3YA67</accession>
<dbReference type="EMBL" id="BLXT01000624">
    <property type="protein sequence ID" value="GFN78996.1"/>
    <property type="molecule type" value="Genomic_DNA"/>
</dbReference>
<dbReference type="Proteomes" id="UP000735302">
    <property type="component" value="Unassembled WGS sequence"/>
</dbReference>
<dbReference type="PANTHER" id="PTHR47055:SF3">
    <property type="entry name" value="PHORBOL-ESTER_DAG-TYPE DOMAIN-CONTAINING PROTEIN"/>
    <property type="match status" value="1"/>
</dbReference>
<dbReference type="InterPro" id="IPR052638">
    <property type="entry name" value="PiggyBac_TE-derived"/>
</dbReference>
<reference evidence="2 3" key="1">
    <citation type="journal article" date="2021" name="Elife">
        <title>Chloroplast acquisition without the gene transfer in kleptoplastic sea slugs, Plakobranchus ocellatus.</title>
        <authorList>
            <person name="Maeda T."/>
            <person name="Takahashi S."/>
            <person name="Yoshida T."/>
            <person name="Shimamura S."/>
            <person name="Takaki Y."/>
            <person name="Nagai Y."/>
            <person name="Toyoda A."/>
            <person name="Suzuki Y."/>
            <person name="Arimoto A."/>
            <person name="Ishii H."/>
            <person name="Satoh N."/>
            <person name="Nishiyama T."/>
            <person name="Hasebe M."/>
            <person name="Maruyama T."/>
            <person name="Minagawa J."/>
            <person name="Obokata J."/>
            <person name="Shigenobu S."/>
        </authorList>
    </citation>
    <scope>NUCLEOTIDE SEQUENCE [LARGE SCALE GENOMIC DNA]</scope>
</reference>
<gene>
    <name evidence="2" type="ORF">PoB_000550200</name>
</gene>
<keyword evidence="3" id="KW-1185">Reference proteome</keyword>